<dbReference type="InterPro" id="IPR040921">
    <property type="entry name" value="Peptidase_S66C"/>
</dbReference>
<dbReference type="Pfam" id="PF17676">
    <property type="entry name" value="Peptidase_S66C"/>
    <property type="match status" value="1"/>
</dbReference>
<dbReference type="InterPro" id="IPR027461">
    <property type="entry name" value="Carboxypeptidase_A_C_sf"/>
</dbReference>
<feature type="domain" description="LD-carboxypeptidase N-terminal" evidence="6">
    <location>
        <begin position="14"/>
        <end position="130"/>
    </location>
</feature>
<keyword evidence="4" id="KW-0378">Hydrolase</keyword>
<dbReference type="Gene3D" id="3.40.50.10740">
    <property type="entry name" value="Class I glutamine amidotransferase-like"/>
    <property type="match status" value="1"/>
</dbReference>
<evidence type="ECO:0000256" key="4">
    <source>
        <dbReference type="ARBA" id="ARBA00022801"/>
    </source>
</evidence>
<evidence type="ECO:0000256" key="3">
    <source>
        <dbReference type="ARBA" id="ARBA00022670"/>
    </source>
</evidence>
<dbReference type="Proteomes" id="UP000619101">
    <property type="component" value="Unassembled WGS sequence"/>
</dbReference>
<dbReference type="InterPro" id="IPR029062">
    <property type="entry name" value="Class_I_gatase-like"/>
</dbReference>
<comment type="caution">
    <text evidence="8">The sequence shown here is derived from an EMBL/GenBank/DDBJ whole genome shotgun (WGS) entry which is preliminary data.</text>
</comment>
<organism evidence="8 9">
    <name type="scientific">Solibacillus faecavium</name>
    <dbReference type="NCBI Taxonomy" id="2762221"/>
    <lineage>
        <taxon>Bacteria</taxon>
        <taxon>Bacillati</taxon>
        <taxon>Bacillota</taxon>
        <taxon>Bacilli</taxon>
        <taxon>Bacillales</taxon>
        <taxon>Caryophanaceae</taxon>
        <taxon>Solibacillus</taxon>
    </lineage>
</organism>
<dbReference type="CDD" id="cd07025">
    <property type="entry name" value="Peptidase_S66"/>
    <property type="match status" value="1"/>
</dbReference>
<name>A0ABR8XW24_9BACL</name>
<keyword evidence="5" id="KW-0720">Serine protease</keyword>
<reference evidence="8 9" key="1">
    <citation type="submission" date="2020-08" db="EMBL/GenBank/DDBJ databases">
        <title>A Genomic Blueprint of the Chicken Gut Microbiome.</title>
        <authorList>
            <person name="Gilroy R."/>
            <person name="Ravi A."/>
            <person name="Getino M."/>
            <person name="Pursley I."/>
            <person name="Horton D.L."/>
            <person name="Alikhan N.-F."/>
            <person name="Baker D."/>
            <person name="Gharbi K."/>
            <person name="Hall N."/>
            <person name="Watson M."/>
            <person name="Adriaenssens E.M."/>
            <person name="Foster-Nyarko E."/>
            <person name="Jarju S."/>
            <person name="Secka A."/>
            <person name="Antonio M."/>
            <person name="Oren A."/>
            <person name="Chaudhuri R."/>
            <person name="La Ragione R.M."/>
            <person name="Hildebrand F."/>
            <person name="Pallen M.J."/>
        </authorList>
    </citation>
    <scope>NUCLEOTIDE SEQUENCE [LARGE SCALE GENOMIC DNA]</scope>
    <source>
        <strain evidence="8 9">A46</strain>
    </source>
</reference>
<dbReference type="RefSeq" id="WP_191699097.1">
    <property type="nucleotide sequence ID" value="NZ_JACSPZ010000002.1"/>
</dbReference>
<dbReference type="Gene3D" id="3.50.30.60">
    <property type="entry name" value="LD-carboxypeptidase A C-terminal domain-like"/>
    <property type="match status" value="1"/>
</dbReference>
<dbReference type="SUPFAM" id="SSF141986">
    <property type="entry name" value="LD-carboxypeptidase A C-terminal domain-like"/>
    <property type="match status" value="1"/>
</dbReference>
<dbReference type="PANTHER" id="PTHR30237">
    <property type="entry name" value="MURAMOYLTETRAPEPTIDE CARBOXYPEPTIDASE"/>
    <property type="match status" value="1"/>
</dbReference>
<dbReference type="InterPro" id="IPR027478">
    <property type="entry name" value="LdcA_N"/>
</dbReference>
<keyword evidence="9" id="KW-1185">Reference proteome</keyword>
<feature type="domain" description="LD-carboxypeptidase C-terminal" evidence="7">
    <location>
        <begin position="178"/>
        <end position="293"/>
    </location>
</feature>
<protein>
    <submittedName>
        <fullName evidence="8">LD-carboxypeptidase</fullName>
    </submittedName>
</protein>
<comment type="similarity">
    <text evidence="1">Belongs to the peptidase S66 family.</text>
</comment>
<evidence type="ECO:0000259" key="6">
    <source>
        <dbReference type="Pfam" id="PF02016"/>
    </source>
</evidence>
<dbReference type="EMBL" id="JACSPZ010000002">
    <property type="protein sequence ID" value="MBD8036139.1"/>
    <property type="molecule type" value="Genomic_DNA"/>
</dbReference>
<gene>
    <name evidence="8" type="ORF">H9635_05245</name>
</gene>
<evidence type="ECO:0000313" key="8">
    <source>
        <dbReference type="EMBL" id="MBD8036139.1"/>
    </source>
</evidence>
<sequence>MRQKPKRLKKGDTVGIISPSGPYRDGQLEKALPFLESLGLNYKLGENCDKRWGYLAGSDEERLSDLHTMFSDPDIAGIICARGGYGAARITDKIDFELLNNNPKILWGYSDITFLHTAIGQKNNIVTFHGPMLASDVAGEDFAPLSAKMFEQLFEPTELVYEESISQLHILSEGIATAEIVGGNLSLLTNSLGTAFEIDTTGKLLFIEDIGEEPYRVDCMLNQLRHAKKLDHLAGVVIGDFADAASTGDKPTLTLDEVFDDYFYRKPYPVMKGFKIGHCQPHFAIPLGVEATLNTKEKTLRIMPGVQ</sequence>
<evidence type="ECO:0000256" key="1">
    <source>
        <dbReference type="ARBA" id="ARBA00010233"/>
    </source>
</evidence>
<dbReference type="PIRSF" id="PIRSF028757">
    <property type="entry name" value="LD-carboxypeptidase"/>
    <property type="match status" value="1"/>
</dbReference>
<dbReference type="PANTHER" id="PTHR30237:SF2">
    <property type="entry name" value="MUREIN TETRAPEPTIDE CARBOXYPEPTIDASE"/>
    <property type="match status" value="1"/>
</dbReference>
<keyword evidence="3" id="KW-0645">Protease</keyword>
<dbReference type="SUPFAM" id="SSF52317">
    <property type="entry name" value="Class I glutamine amidotransferase-like"/>
    <property type="match status" value="1"/>
</dbReference>
<accession>A0ABR8XW24</accession>
<evidence type="ECO:0000256" key="5">
    <source>
        <dbReference type="ARBA" id="ARBA00022825"/>
    </source>
</evidence>
<dbReference type="Pfam" id="PF02016">
    <property type="entry name" value="Peptidase_S66"/>
    <property type="match status" value="1"/>
</dbReference>
<evidence type="ECO:0000256" key="2">
    <source>
        <dbReference type="ARBA" id="ARBA00022645"/>
    </source>
</evidence>
<evidence type="ECO:0000259" key="7">
    <source>
        <dbReference type="Pfam" id="PF17676"/>
    </source>
</evidence>
<proteinExistence type="inferred from homology"/>
<evidence type="ECO:0000313" key="9">
    <source>
        <dbReference type="Proteomes" id="UP000619101"/>
    </source>
</evidence>
<dbReference type="InterPro" id="IPR040449">
    <property type="entry name" value="Peptidase_S66_N"/>
</dbReference>
<dbReference type="InterPro" id="IPR003507">
    <property type="entry name" value="S66_fam"/>
</dbReference>
<keyword evidence="2" id="KW-0121">Carboxypeptidase</keyword>